<sequence>MLRKIILAAIALLLAGMAWLFFFAEDFTVKVTEQMAQDAINAQGPVKRLGVEIELNSAVIKFQSDNTMSLQADLSAVALGYPGQIKGEFQSGIRYNMPRLYLDNIQPVAVEITTDTETENELGELKSAARKFLERQKKKVTSEEKVSTIDNIIGKNNEAFQAAITKATYAFFEIIPIYDLNNAGYKGTIASLALKDVRFFDGYAEITLSPKQALLKTLGIIGLILLVILYQLIPSLMSLVVNKGIDRITQKDP</sequence>
<comment type="caution">
    <text evidence="2">The sequence shown here is derived from an EMBL/GenBank/DDBJ whole genome shotgun (WGS) entry which is preliminary data.</text>
</comment>
<keyword evidence="3" id="KW-1185">Reference proteome</keyword>
<accession>A0A918NBR7</accession>
<evidence type="ECO:0000313" key="3">
    <source>
        <dbReference type="Proteomes" id="UP000600865"/>
    </source>
</evidence>
<name>A0A918NBR7_9PROT</name>
<evidence type="ECO:0000256" key="1">
    <source>
        <dbReference type="SAM" id="Phobius"/>
    </source>
</evidence>
<dbReference type="EMBL" id="BMYV01000001">
    <property type="protein sequence ID" value="GGX60840.1"/>
    <property type="molecule type" value="Genomic_DNA"/>
</dbReference>
<feature type="transmembrane region" description="Helical" evidence="1">
    <location>
        <begin position="218"/>
        <end position="241"/>
    </location>
</feature>
<keyword evidence="1" id="KW-0472">Membrane</keyword>
<evidence type="ECO:0000313" key="2">
    <source>
        <dbReference type="EMBL" id="GGX60840.1"/>
    </source>
</evidence>
<gene>
    <name evidence="2" type="ORF">GCM10011309_08340</name>
</gene>
<keyword evidence="1" id="KW-0812">Transmembrane</keyword>
<keyword evidence="1" id="KW-1133">Transmembrane helix</keyword>
<reference evidence="2 3" key="1">
    <citation type="journal article" date="2014" name="Int. J. Syst. Evol. Microbiol.">
        <title>Complete genome sequence of Corynebacterium casei LMG S-19264T (=DSM 44701T), isolated from a smear-ripened cheese.</title>
        <authorList>
            <consortium name="US DOE Joint Genome Institute (JGI-PGF)"/>
            <person name="Walter F."/>
            <person name="Albersmeier A."/>
            <person name="Kalinowski J."/>
            <person name="Ruckert C."/>
        </authorList>
    </citation>
    <scope>NUCLEOTIDE SEQUENCE [LARGE SCALE GENOMIC DNA]</scope>
    <source>
        <strain evidence="2 3">KCTC 23968</strain>
    </source>
</reference>
<dbReference type="RefSeq" id="WP_189581689.1">
    <property type="nucleotide sequence ID" value="NZ_BMYV01000001.1"/>
</dbReference>
<dbReference type="Proteomes" id="UP000600865">
    <property type="component" value="Unassembled WGS sequence"/>
</dbReference>
<organism evidence="2 3">
    <name type="scientific">Litorimonas cladophorae</name>
    <dbReference type="NCBI Taxonomy" id="1220491"/>
    <lineage>
        <taxon>Bacteria</taxon>
        <taxon>Pseudomonadati</taxon>
        <taxon>Pseudomonadota</taxon>
        <taxon>Alphaproteobacteria</taxon>
        <taxon>Maricaulales</taxon>
        <taxon>Robiginitomaculaceae</taxon>
    </lineage>
</organism>
<protein>
    <submittedName>
        <fullName evidence="2">Uncharacterized protein</fullName>
    </submittedName>
</protein>
<dbReference type="AlphaFoldDB" id="A0A918NBR7"/>
<proteinExistence type="predicted"/>